<gene>
    <name evidence="10" type="ORF">AMSG_06826</name>
</gene>
<keyword evidence="11" id="KW-1185">Reference proteome</keyword>
<evidence type="ECO:0000256" key="1">
    <source>
        <dbReference type="ARBA" id="ARBA00004211"/>
    </source>
</evidence>
<accession>A0A0L0DDB3</accession>
<dbReference type="InterPro" id="IPR000727">
    <property type="entry name" value="T_SNARE_dom"/>
</dbReference>
<dbReference type="SMART" id="SM00397">
    <property type="entry name" value="t_SNARE"/>
    <property type="match status" value="1"/>
</dbReference>
<feature type="domain" description="T-SNARE coiled-coil homology" evidence="9">
    <location>
        <begin position="122"/>
        <end position="184"/>
    </location>
</feature>
<dbReference type="PANTHER" id="PTHR21230">
    <property type="entry name" value="VESICLE TRANSPORT V-SNARE PROTEIN VTI1-RELATED"/>
    <property type="match status" value="1"/>
</dbReference>
<keyword evidence="6" id="KW-0175">Coiled coil</keyword>
<dbReference type="GO" id="GO:0005789">
    <property type="term" value="C:endoplasmic reticulum membrane"/>
    <property type="evidence" value="ECO:0007669"/>
    <property type="project" value="TreeGrafter"/>
</dbReference>
<organism evidence="10 11">
    <name type="scientific">Thecamonas trahens ATCC 50062</name>
    <dbReference type="NCBI Taxonomy" id="461836"/>
    <lineage>
        <taxon>Eukaryota</taxon>
        <taxon>Apusozoa</taxon>
        <taxon>Apusomonadida</taxon>
        <taxon>Apusomonadidae</taxon>
        <taxon>Thecamonas</taxon>
    </lineage>
</organism>
<dbReference type="CDD" id="cd15861">
    <property type="entry name" value="SNARE_SNAP25N_23N_29N_SEC9N"/>
    <property type="match status" value="1"/>
</dbReference>
<keyword evidence="2" id="KW-0813">Transport</keyword>
<dbReference type="EMBL" id="GL349461">
    <property type="protein sequence ID" value="KNC50342.1"/>
    <property type="molecule type" value="Genomic_DNA"/>
</dbReference>
<dbReference type="GO" id="GO:0006906">
    <property type="term" value="P:vesicle fusion"/>
    <property type="evidence" value="ECO:0007669"/>
    <property type="project" value="TreeGrafter"/>
</dbReference>
<dbReference type="AlphaFoldDB" id="A0A0L0DDB3"/>
<dbReference type="RefSeq" id="XP_013756888.1">
    <property type="nucleotide sequence ID" value="XM_013901434.1"/>
</dbReference>
<dbReference type="GO" id="GO:0031902">
    <property type="term" value="C:late endosome membrane"/>
    <property type="evidence" value="ECO:0007669"/>
    <property type="project" value="TreeGrafter"/>
</dbReference>
<comment type="subcellular location">
    <subcellularLocation>
        <location evidence="1">Membrane</location>
        <topology evidence="1">Single-pass type IV membrane protein</topology>
    </subcellularLocation>
</comment>
<dbReference type="InterPro" id="IPR044766">
    <property type="entry name" value="NPSN/SNAP25-like_N_SNARE"/>
</dbReference>
<dbReference type="GO" id="GO:0031201">
    <property type="term" value="C:SNARE complex"/>
    <property type="evidence" value="ECO:0007669"/>
    <property type="project" value="InterPro"/>
</dbReference>
<evidence type="ECO:0000313" key="10">
    <source>
        <dbReference type="EMBL" id="KNC50342.1"/>
    </source>
</evidence>
<dbReference type="SUPFAM" id="SSF58038">
    <property type="entry name" value="SNARE fusion complex"/>
    <property type="match status" value="1"/>
</dbReference>
<proteinExistence type="predicted"/>
<evidence type="ECO:0000256" key="7">
    <source>
        <dbReference type="ARBA" id="ARBA00023136"/>
    </source>
</evidence>
<dbReference type="PROSITE" id="PS50192">
    <property type="entry name" value="T_SNARE"/>
    <property type="match status" value="1"/>
</dbReference>
<reference evidence="10 11" key="1">
    <citation type="submission" date="2010-05" db="EMBL/GenBank/DDBJ databases">
        <title>The Genome Sequence of Thecamonas trahens ATCC 50062.</title>
        <authorList>
            <consortium name="The Broad Institute Genome Sequencing Platform"/>
            <person name="Russ C."/>
            <person name="Cuomo C."/>
            <person name="Shea T."/>
            <person name="Young S.K."/>
            <person name="Zeng Q."/>
            <person name="Koehrsen M."/>
            <person name="Haas B."/>
            <person name="Borodovsky M."/>
            <person name="Guigo R."/>
            <person name="Alvarado L."/>
            <person name="Berlin A."/>
            <person name="Bochicchio J."/>
            <person name="Borenstein D."/>
            <person name="Chapman S."/>
            <person name="Chen Z."/>
            <person name="Freedman E."/>
            <person name="Gellesch M."/>
            <person name="Goldberg J."/>
            <person name="Griggs A."/>
            <person name="Gujja S."/>
            <person name="Heilman E."/>
            <person name="Heiman D."/>
            <person name="Hepburn T."/>
            <person name="Howarth C."/>
            <person name="Jen D."/>
            <person name="Larson L."/>
            <person name="Mehta T."/>
            <person name="Park D."/>
            <person name="Pearson M."/>
            <person name="Roberts A."/>
            <person name="Saif S."/>
            <person name="Shenoy N."/>
            <person name="Sisk P."/>
            <person name="Stolte C."/>
            <person name="Sykes S."/>
            <person name="Thomson T."/>
            <person name="Walk T."/>
            <person name="White J."/>
            <person name="Yandava C."/>
            <person name="Burger G."/>
            <person name="Gray M.W."/>
            <person name="Holland P.W.H."/>
            <person name="King N."/>
            <person name="Lang F.B.F."/>
            <person name="Roger A.J."/>
            <person name="Ruiz-Trillo I."/>
            <person name="Lander E."/>
            <person name="Nusbaum C."/>
        </authorList>
    </citation>
    <scope>NUCLEOTIDE SEQUENCE [LARGE SCALE GENOMIC DNA]</scope>
    <source>
        <strain evidence="10 11">ATCC 50062</strain>
    </source>
</reference>
<name>A0A0L0DDB3_THETB</name>
<keyword evidence="5 8" id="KW-1133">Transmembrane helix</keyword>
<keyword evidence="3 8" id="KW-0812">Transmembrane</keyword>
<evidence type="ECO:0000256" key="3">
    <source>
        <dbReference type="ARBA" id="ARBA00022692"/>
    </source>
</evidence>
<sequence length="231" mass="25983">MATEDVDDYHEQLVEKCADIEHAIANLGTNPDMTLEEEIGEVKQDLKWAKQLMMSYRVELRDLTTVQQATYRQKTKAHTQRLQQLQVDLNMAVKEAKRQALLPAAGEEGVELGTRETLSQAEALQGQSQASVARSRAMVEDTIEVAASTATTLQGQTEQLGRIHAGVEEVESNMKRADRQLRIFARRMMTDKIILCLIFCIVVAFIMVIIYSSIKGRNDKETSAPDEFKPQ</sequence>
<dbReference type="GO" id="GO:0000149">
    <property type="term" value="F:SNARE binding"/>
    <property type="evidence" value="ECO:0007669"/>
    <property type="project" value="TreeGrafter"/>
</dbReference>
<evidence type="ECO:0000256" key="2">
    <source>
        <dbReference type="ARBA" id="ARBA00022448"/>
    </source>
</evidence>
<dbReference type="Gene3D" id="1.20.5.110">
    <property type="match status" value="1"/>
</dbReference>
<evidence type="ECO:0000313" key="11">
    <source>
        <dbReference type="Proteomes" id="UP000054408"/>
    </source>
</evidence>
<dbReference type="eggNOG" id="ENOG502QQ25">
    <property type="taxonomic scope" value="Eukaryota"/>
</dbReference>
<keyword evidence="7 8" id="KW-0472">Membrane</keyword>
<evidence type="ECO:0000256" key="8">
    <source>
        <dbReference type="SAM" id="Phobius"/>
    </source>
</evidence>
<evidence type="ECO:0000259" key="9">
    <source>
        <dbReference type="PROSITE" id="PS50192"/>
    </source>
</evidence>
<dbReference type="Proteomes" id="UP000054408">
    <property type="component" value="Unassembled WGS sequence"/>
</dbReference>
<dbReference type="GO" id="GO:0006886">
    <property type="term" value="P:intracellular protein transport"/>
    <property type="evidence" value="ECO:0007669"/>
    <property type="project" value="InterPro"/>
</dbReference>
<dbReference type="Gene3D" id="1.20.58.400">
    <property type="entry name" value="t-snare proteins"/>
    <property type="match status" value="1"/>
</dbReference>
<dbReference type="InterPro" id="IPR038407">
    <property type="entry name" value="v-SNARE_N_sf"/>
</dbReference>
<dbReference type="Pfam" id="PF05008">
    <property type="entry name" value="V-SNARE"/>
    <property type="match status" value="1"/>
</dbReference>
<dbReference type="InterPro" id="IPR007705">
    <property type="entry name" value="Vesicle_trsprt_v-SNARE_N"/>
</dbReference>
<dbReference type="Pfam" id="PF12352">
    <property type="entry name" value="V-SNARE_C"/>
    <property type="match status" value="1"/>
</dbReference>
<evidence type="ECO:0000256" key="5">
    <source>
        <dbReference type="ARBA" id="ARBA00022989"/>
    </source>
</evidence>
<dbReference type="OMA" id="DNGNRMM"/>
<dbReference type="GO" id="GO:0005484">
    <property type="term" value="F:SNAP receptor activity"/>
    <property type="evidence" value="ECO:0007669"/>
    <property type="project" value="InterPro"/>
</dbReference>
<keyword evidence="4" id="KW-0653">Protein transport</keyword>
<evidence type="ECO:0000256" key="6">
    <source>
        <dbReference type="ARBA" id="ARBA00023054"/>
    </source>
</evidence>
<dbReference type="GO" id="GO:0012507">
    <property type="term" value="C:ER to Golgi transport vesicle membrane"/>
    <property type="evidence" value="ECO:0007669"/>
    <property type="project" value="TreeGrafter"/>
</dbReference>
<protein>
    <submittedName>
        <fullName evidence="10">Qb-SNARE</fullName>
    </submittedName>
</protein>
<dbReference type="PANTHER" id="PTHR21230:SF79">
    <property type="entry name" value="T-SNARE COILED-COIL HOMOLOGY DOMAIN-CONTAINING PROTEIN"/>
    <property type="match status" value="1"/>
</dbReference>
<dbReference type="STRING" id="461836.A0A0L0DDB3"/>
<dbReference type="GO" id="GO:0005794">
    <property type="term" value="C:Golgi apparatus"/>
    <property type="evidence" value="ECO:0007669"/>
    <property type="project" value="TreeGrafter"/>
</dbReference>
<dbReference type="GeneID" id="25565904"/>
<evidence type="ECO:0000256" key="4">
    <source>
        <dbReference type="ARBA" id="ARBA00022927"/>
    </source>
</evidence>
<feature type="transmembrane region" description="Helical" evidence="8">
    <location>
        <begin position="193"/>
        <end position="214"/>
    </location>
</feature>
<dbReference type="OrthoDB" id="19261at2759"/>